<evidence type="ECO:0000313" key="2">
    <source>
        <dbReference type="EMBL" id="KAG5573041.1"/>
    </source>
</evidence>
<name>A0A9J5WBN0_SOLCO</name>
<dbReference type="Proteomes" id="UP000824120">
    <property type="component" value="Chromosome 12"/>
</dbReference>
<feature type="compositionally biased region" description="Polar residues" evidence="1">
    <location>
        <begin position="45"/>
        <end position="64"/>
    </location>
</feature>
<organism evidence="2 3">
    <name type="scientific">Solanum commersonii</name>
    <name type="common">Commerson's wild potato</name>
    <name type="synonym">Commerson's nightshade</name>
    <dbReference type="NCBI Taxonomy" id="4109"/>
    <lineage>
        <taxon>Eukaryota</taxon>
        <taxon>Viridiplantae</taxon>
        <taxon>Streptophyta</taxon>
        <taxon>Embryophyta</taxon>
        <taxon>Tracheophyta</taxon>
        <taxon>Spermatophyta</taxon>
        <taxon>Magnoliopsida</taxon>
        <taxon>eudicotyledons</taxon>
        <taxon>Gunneridae</taxon>
        <taxon>Pentapetalae</taxon>
        <taxon>asterids</taxon>
        <taxon>lamiids</taxon>
        <taxon>Solanales</taxon>
        <taxon>Solanaceae</taxon>
        <taxon>Solanoideae</taxon>
        <taxon>Solaneae</taxon>
        <taxon>Solanum</taxon>
    </lineage>
</organism>
<proteinExistence type="predicted"/>
<protein>
    <submittedName>
        <fullName evidence="2">Uncharacterized protein</fullName>
    </submittedName>
</protein>
<feature type="region of interest" description="Disordered" evidence="1">
    <location>
        <begin position="38"/>
        <end position="76"/>
    </location>
</feature>
<evidence type="ECO:0000313" key="3">
    <source>
        <dbReference type="Proteomes" id="UP000824120"/>
    </source>
</evidence>
<reference evidence="2 3" key="1">
    <citation type="submission" date="2020-09" db="EMBL/GenBank/DDBJ databases">
        <title>De no assembly of potato wild relative species, Solanum commersonii.</title>
        <authorList>
            <person name="Cho K."/>
        </authorList>
    </citation>
    <scope>NUCLEOTIDE SEQUENCE [LARGE SCALE GENOMIC DNA]</scope>
    <source>
        <strain evidence="2">LZ3.2</strain>
        <tissue evidence="2">Leaf</tissue>
    </source>
</reference>
<comment type="caution">
    <text evidence="2">The sequence shown here is derived from an EMBL/GenBank/DDBJ whole genome shotgun (WGS) entry which is preliminary data.</text>
</comment>
<accession>A0A9J5WBN0</accession>
<keyword evidence="3" id="KW-1185">Reference proteome</keyword>
<evidence type="ECO:0000256" key="1">
    <source>
        <dbReference type="SAM" id="MobiDB-lite"/>
    </source>
</evidence>
<dbReference type="EMBL" id="JACXVP010000012">
    <property type="protein sequence ID" value="KAG5573041.1"/>
    <property type="molecule type" value="Genomic_DNA"/>
</dbReference>
<sequence length="76" mass="8732">MCAHQKRSEGDTPKYALKYLLYNKLITKGEKTLMTQFKSHDRRQIQTSTQARSSKPEVTQVVNSDITTNDTIITNE</sequence>
<dbReference type="AlphaFoldDB" id="A0A9J5WBN0"/>
<gene>
    <name evidence="2" type="ORF">H5410_062807</name>
</gene>
<feature type="compositionally biased region" description="Low complexity" evidence="1">
    <location>
        <begin position="65"/>
        <end position="76"/>
    </location>
</feature>